<protein>
    <submittedName>
        <fullName evidence="1">Uncharacterized protein</fullName>
    </submittedName>
</protein>
<dbReference type="EMBL" id="ASQA01000035">
    <property type="protein sequence ID" value="ETT81992.1"/>
    <property type="molecule type" value="Genomic_DNA"/>
</dbReference>
<dbReference type="RefSeq" id="WP_051448805.1">
    <property type="nucleotide sequence ID" value="NZ_ASQA01000035.1"/>
</dbReference>
<evidence type="ECO:0000313" key="1">
    <source>
        <dbReference type="EMBL" id="ETT81992.1"/>
    </source>
</evidence>
<accession>W4EPT9</accession>
<reference evidence="1 2" key="1">
    <citation type="journal article" date="2014" name="BMC Genomics">
        <title>Genomic comparison of sporeforming bacilli isolated from milk.</title>
        <authorList>
            <person name="Moreno Switt A.I."/>
            <person name="Andrus A.D."/>
            <person name="Ranieri M.L."/>
            <person name="Orsi R.H."/>
            <person name="Ivy R."/>
            <person name="den Bakker H.C."/>
            <person name="Martin N.H."/>
            <person name="Wiedmann M."/>
            <person name="Boor K.J."/>
        </authorList>
    </citation>
    <scope>NUCLEOTIDE SEQUENCE [LARGE SCALE GENOMIC DNA]</scope>
    <source>
        <strain evidence="1 2">FSL R5-213</strain>
    </source>
</reference>
<comment type="caution">
    <text evidence="1">The sequence shown here is derived from an EMBL/GenBank/DDBJ whole genome shotgun (WGS) entry which is preliminary data.</text>
</comment>
<dbReference type="AlphaFoldDB" id="W4EPT9"/>
<name>W4EPT9_9BACL</name>
<evidence type="ECO:0000313" key="2">
    <source>
        <dbReference type="Proteomes" id="UP000019062"/>
    </source>
</evidence>
<sequence length="372" mass="42692">MSDERVLYHLRTGSDQLEGLSFLDQKGQVKKLLNDCLMSKNLNILIGSGCSVPAVPLMGSTFNKIKAANQDLFLGNFDGESSDIEGYLNWLNTGIKFIEDYPEYGGKYTNLEKYKGSFLTTKQALLDTIPREYNEVNKVQEEVKKNYITFYNLLFSIRGIKNYSPANIFTTNYDLFNEVALESLSIHYTNGFRGNVKRIFDPTVFQLRLVDDQHRYKDRWSVIRNYVKLYKIHGSIDWYFDNDEVVQKSPNADTENVVIYPTINKHFETQQTPYSEMFRALSISLQKPDSTLLILGYGFPDQHINQLISQALSNEDFSLIIFGNKEESNVATFLQSHQHKPNLHFIGGTVNNDGDGHHFSNVFNYMVGDLVE</sequence>
<proteinExistence type="predicted"/>
<gene>
    <name evidence="1" type="ORF">C176_17511</name>
</gene>
<dbReference type="Pfam" id="PF13289">
    <property type="entry name" value="SIR2_2"/>
    <property type="match status" value="1"/>
</dbReference>
<keyword evidence="2" id="KW-1185">Reference proteome</keyword>
<dbReference type="Proteomes" id="UP000019062">
    <property type="component" value="Unassembled WGS sequence"/>
</dbReference>
<organism evidence="1 2">
    <name type="scientific">Viridibacillus arenosi FSL R5-213</name>
    <dbReference type="NCBI Taxonomy" id="1227360"/>
    <lineage>
        <taxon>Bacteria</taxon>
        <taxon>Bacillati</taxon>
        <taxon>Bacillota</taxon>
        <taxon>Bacilli</taxon>
        <taxon>Bacillales</taxon>
        <taxon>Caryophanaceae</taxon>
        <taxon>Viridibacillus</taxon>
    </lineage>
</organism>
<dbReference type="eggNOG" id="ENOG502Z924">
    <property type="taxonomic scope" value="Bacteria"/>
</dbReference>